<feature type="chain" id="PRO_5040160684" evidence="5">
    <location>
        <begin position="17"/>
        <end position="245"/>
    </location>
</feature>
<evidence type="ECO:0000256" key="3">
    <source>
        <dbReference type="ARBA" id="ARBA00022737"/>
    </source>
</evidence>
<sequence>MLLCSESFFLFMFTNAVIILAQEFRLDSYIVDRPLPYLSKHSFINRSEQNITIKNCSLETIAPEAFKNVKAAKIYIIENPLRILRRRMFNLVMVDELYCDRNQISEIEPGTFHYVHPIYEDALQILSLSNNKLHTIKRGVFSGTNFRKILLNSNKIDYIEFGSFENMPYLLALHLGDNMLQRIDIGIFNGFPNPMLLRLSGNKINFIHRRAFENSTFLSLDLQDNDLGNVEKEYFINALIGWYFI</sequence>
<keyword evidence="2 5" id="KW-0732">Signal</keyword>
<evidence type="ECO:0000313" key="6">
    <source>
        <dbReference type="EMBL" id="CAH1109142.1"/>
    </source>
</evidence>
<keyword evidence="7" id="KW-1185">Reference proteome</keyword>
<dbReference type="Proteomes" id="UP001153636">
    <property type="component" value="Chromosome 3"/>
</dbReference>
<dbReference type="EMBL" id="OV651815">
    <property type="protein sequence ID" value="CAH1109142.1"/>
    <property type="molecule type" value="Genomic_DNA"/>
</dbReference>
<evidence type="ECO:0000256" key="4">
    <source>
        <dbReference type="ARBA" id="ARBA00023180"/>
    </source>
</evidence>
<name>A0A9P0D2M5_9CUCU</name>
<dbReference type="AlphaFoldDB" id="A0A9P0D2M5"/>
<dbReference type="Gene3D" id="3.80.10.10">
    <property type="entry name" value="Ribonuclease Inhibitor"/>
    <property type="match status" value="2"/>
</dbReference>
<evidence type="ECO:0000256" key="5">
    <source>
        <dbReference type="SAM" id="SignalP"/>
    </source>
</evidence>
<feature type="signal peptide" evidence="5">
    <location>
        <begin position="1"/>
        <end position="16"/>
    </location>
</feature>
<dbReference type="SMART" id="SM00369">
    <property type="entry name" value="LRR_TYP"/>
    <property type="match status" value="4"/>
</dbReference>
<dbReference type="PANTHER" id="PTHR45842:SF12">
    <property type="entry name" value="KEKKON 5, ISOFORM A"/>
    <property type="match status" value="1"/>
</dbReference>
<evidence type="ECO:0000256" key="2">
    <source>
        <dbReference type="ARBA" id="ARBA00022729"/>
    </source>
</evidence>
<dbReference type="InterPro" id="IPR003591">
    <property type="entry name" value="Leu-rich_rpt_typical-subtyp"/>
</dbReference>
<keyword evidence="1" id="KW-0433">Leucine-rich repeat</keyword>
<proteinExistence type="predicted"/>
<dbReference type="InterPro" id="IPR050467">
    <property type="entry name" value="LRFN"/>
</dbReference>
<evidence type="ECO:0000256" key="1">
    <source>
        <dbReference type="ARBA" id="ARBA00022614"/>
    </source>
</evidence>
<organism evidence="6 7">
    <name type="scientific">Psylliodes chrysocephalus</name>
    <dbReference type="NCBI Taxonomy" id="3402493"/>
    <lineage>
        <taxon>Eukaryota</taxon>
        <taxon>Metazoa</taxon>
        <taxon>Ecdysozoa</taxon>
        <taxon>Arthropoda</taxon>
        <taxon>Hexapoda</taxon>
        <taxon>Insecta</taxon>
        <taxon>Pterygota</taxon>
        <taxon>Neoptera</taxon>
        <taxon>Endopterygota</taxon>
        <taxon>Coleoptera</taxon>
        <taxon>Polyphaga</taxon>
        <taxon>Cucujiformia</taxon>
        <taxon>Chrysomeloidea</taxon>
        <taxon>Chrysomelidae</taxon>
        <taxon>Galerucinae</taxon>
        <taxon>Alticini</taxon>
        <taxon>Psylliodes</taxon>
    </lineage>
</organism>
<evidence type="ECO:0000313" key="7">
    <source>
        <dbReference type="Proteomes" id="UP001153636"/>
    </source>
</evidence>
<keyword evidence="4" id="KW-0325">Glycoprotein</keyword>
<dbReference type="PANTHER" id="PTHR45842">
    <property type="entry name" value="SYNAPTIC ADHESION-LIKE MOLECULE SALM"/>
    <property type="match status" value="1"/>
</dbReference>
<keyword evidence="3" id="KW-0677">Repeat</keyword>
<reference evidence="6" key="1">
    <citation type="submission" date="2022-01" db="EMBL/GenBank/DDBJ databases">
        <authorList>
            <person name="King R."/>
        </authorList>
    </citation>
    <scope>NUCLEOTIDE SEQUENCE</scope>
</reference>
<dbReference type="InterPro" id="IPR001611">
    <property type="entry name" value="Leu-rich_rpt"/>
</dbReference>
<dbReference type="Pfam" id="PF13855">
    <property type="entry name" value="LRR_8"/>
    <property type="match status" value="1"/>
</dbReference>
<dbReference type="OrthoDB" id="2013775at2759"/>
<dbReference type="SUPFAM" id="SSF52058">
    <property type="entry name" value="L domain-like"/>
    <property type="match status" value="1"/>
</dbReference>
<protein>
    <submittedName>
        <fullName evidence="6">Uncharacterized protein</fullName>
    </submittedName>
</protein>
<accession>A0A9P0D2M5</accession>
<gene>
    <name evidence="6" type="ORF">PSYICH_LOCUS9673</name>
</gene>
<dbReference type="InterPro" id="IPR032675">
    <property type="entry name" value="LRR_dom_sf"/>
</dbReference>